<evidence type="ECO:0000256" key="7">
    <source>
        <dbReference type="ARBA" id="ARBA00023242"/>
    </source>
</evidence>
<evidence type="ECO:0000256" key="8">
    <source>
        <dbReference type="ARBA" id="ARBA00023294"/>
    </source>
</evidence>
<proteinExistence type="inferred from homology"/>
<dbReference type="SMART" id="SM01019">
    <property type="entry name" value="B3"/>
    <property type="match status" value="1"/>
</dbReference>
<dbReference type="Proteomes" id="UP000515123">
    <property type="component" value="Linkage group 1"/>
</dbReference>
<dbReference type="CDD" id="cd10017">
    <property type="entry name" value="B3_DNA"/>
    <property type="match status" value="1"/>
</dbReference>
<dbReference type="InterPro" id="IPR003340">
    <property type="entry name" value="B3_DNA-bd"/>
</dbReference>
<evidence type="ECO:0000256" key="1">
    <source>
        <dbReference type="ARBA" id="ARBA00003182"/>
    </source>
</evidence>
<comment type="subcellular location">
    <subcellularLocation>
        <location evidence="2 9">Nucleus</location>
    </subcellularLocation>
</comment>
<dbReference type="SUPFAM" id="SSF54277">
    <property type="entry name" value="CAD &amp; PB1 domains"/>
    <property type="match status" value="1"/>
</dbReference>
<dbReference type="Pfam" id="PF02362">
    <property type="entry name" value="B3"/>
    <property type="match status" value="1"/>
</dbReference>
<dbReference type="AlphaFoldDB" id="A0A6P5FB17"/>
<dbReference type="FunFam" id="2.40.330.10:FF:000001">
    <property type="entry name" value="Auxin response factor"/>
    <property type="match status" value="1"/>
</dbReference>
<dbReference type="PANTHER" id="PTHR31384">
    <property type="entry name" value="AUXIN RESPONSE FACTOR 4-RELATED"/>
    <property type="match status" value="1"/>
</dbReference>
<keyword evidence="5 9" id="KW-0238">DNA-binding</keyword>
<feature type="domain" description="TF-B3" evidence="11">
    <location>
        <begin position="124"/>
        <end position="226"/>
    </location>
</feature>
<dbReference type="PANTHER" id="PTHR31384:SF79">
    <property type="entry name" value="AUXIN RESPONSE FACTOR 2"/>
    <property type="match status" value="1"/>
</dbReference>
<name>A0A6P5FB17_ANACO</name>
<dbReference type="GO" id="GO:0009734">
    <property type="term" value="P:auxin-activated signaling pathway"/>
    <property type="evidence" value="ECO:0007669"/>
    <property type="project" value="UniProtKB-KW"/>
</dbReference>
<accession>A0A6P5FB17</accession>
<evidence type="ECO:0000259" key="12">
    <source>
        <dbReference type="PROSITE" id="PS51745"/>
    </source>
</evidence>
<reference evidence="14" key="2">
    <citation type="submission" date="2025-08" db="UniProtKB">
        <authorList>
            <consortium name="RefSeq"/>
        </authorList>
    </citation>
    <scope>IDENTIFICATION</scope>
    <source>
        <tissue evidence="14">Leaf</tissue>
    </source>
</reference>
<dbReference type="FunFam" id="2.30.30.1040:FF:000001">
    <property type="entry name" value="Auxin response factor"/>
    <property type="match status" value="1"/>
</dbReference>
<evidence type="ECO:0000256" key="4">
    <source>
        <dbReference type="ARBA" id="ARBA00023015"/>
    </source>
</evidence>
<dbReference type="RefSeq" id="XP_020090490.1">
    <property type="nucleotide sequence ID" value="XM_020234901.1"/>
</dbReference>
<evidence type="ECO:0000256" key="2">
    <source>
        <dbReference type="ARBA" id="ARBA00004123"/>
    </source>
</evidence>
<dbReference type="GO" id="GO:0005634">
    <property type="term" value="C:nucleus"/>
    <property type="evidence" value="ECO:0007669"/>
    <property type="project" value="UniProtKB-SubCell"/>
</dbReference>
<feature type="compositionally biased region" description="Polar residues" evidence="10">
    <location>
        <begin position="801"/>
        <end position="810"/>
    </location>
</feature>
<keyword evidence="7 9" id="KW-0539">Nucleus</keyword>
<organism evidence="13 14">
    <name type="scientific">Ananas comosus</name>
    <name type="common">Pineapple</name>
    <name type="synonym">Ananas ananas</name>
    <dbReference type="NCBI Taxonomy" id="4615"/>
    <lineage>
        <taxon>Eukaryota</taxon>
        <taxon>Viridiplantae</taxon>
        <taxon>Streptophyta</taxon>
        <taxon>Embryophyta</taxon>
        <taxon>Tracheophyta</taxon>
        <taxon>Spermatophyta</taxon>
        <taxon>Magnoliopsida</taxon>
        <taxon>Liliopsida</taxon>
        <taxon>Poales</taxon>
        <taxon>Bromeliaceae</taxon>
        <taxon>Bromelioideae</taxon>
        <taxon>Ananas</taxon>
    </lineage>
</organism>
<keyword evidence="8 9" id="KW-0927">Auxin signaling pathway</keyword>
<comment type="function">
    <text evidence="1 9">Auxin response factors (ARFs) are transcriptional factors that bind specifically to the DNA sequence 5'-TGTCTC-3' found in the auxin-responsive promoter elements (AuxREs).</text>
</comment>
<keyword evidence="4 9" id="KW-0805">Transcription regulation</keyword>
<dbReference type="InterPro" id="IPR044835">
    <property type="entry name" value="ARF_plant"/>
</dbReference>
<dbReference type="FunFam" id="3.10.20.90:FF:000047">
    <property type="entry name" value="Auxin response factor"/>
    <property type="match status" value="1"/>
</dbReference>
<dbReference type="SUPFAM" id="SSF101936">
    <property type="entry name" value="DNA-binding pseudobarrel domain"/>
    <property type="match status" value="1"/>
</dbReference>
<comment type="similarity">
    <text evidence="3 9">Belongs to the ARF family.</text>
</comment>
<evidence type="ECO:0000313" key="13">
    <source>
        <dbReference type="Proteomes" id="UP000515123"/>
    </source>
</evidence>
<keyword evidence="13" id="KW-1185">Reference proteome</keyword>
<dbReference type="PROSITE" id="PS51745">
    <property type="entry name" value="PB1"/>
    <property type="match status" value="1"/>
</dbReference>
<evidence type="ECO:0000256" key="3">
    <source>
        <dbReference type="ARBA" id="ARBA00007853"/>
    </source>
</evidence>
<dbReference type="OrthoDB" id="1912783at2759"/>
<dbReference type="Pfam" id="PF06507">
    <property type="entry name" value="ARF_AD"/>
    <property type="match status" value="1"/>
</dbReference>
<evidence type="ECO:0000256" key="5">
    <source>
        <dbReference type="ARBA" id="ARBA00023125"/>
    </source>
</evidence>
<comment type="subunit">
    <text evidence="9">Homodimers and heterodimers.</text>
</comment>
<keyword evidence="6 9" id="KW-0804">Transcription</keyword>
<feature type="region of interest" description="Disordered" evidence="10">
    <location>
        <begin position="418"/>
        <end position="441"/>
    </location>
</feature>
<dbReference type="Gene3D" id="2.40.330.10">
    <property type="entry name" value="DNA-binding pseudobarrel domain"/>
    <property type="match status" value="1"/>
</dbReference>
<feature type="domain" description="PB1" evidence="12">
    <location>
        <begin position="683"/>
        <end position="767"/>
    </location>
</feature>
<gene>
    <name evidence="14" type="primary">LOC109711717</name>
</gene>
<evidence type="ECO:0000259" key="11">
    <source>
        <dbReference type="PROSITE" id="PS50863"/>
    </source>
</evidence>
<dbReference type="PROSITE" id="PS50863">
    <property type="entry name" value="B3"/>
    <property type="match status" value="1"/>
</dbReference>
<dbReference type="InterPro" id="IPR015300">
    <property type="entry name" value="DNA-bd_pseudobarrel_sf"/>
</dbReference>
<protein>
    <recommendedName>
        <fullName evidence="9">Auxin response factor</fullName>
    </recommendedName>
</protein>
<dbReference type="GeneID" id="109711717"/>
<feature type="region of interest" description="Disordered" evidence="10">
    <location>
        <begin position="774"/>
        <end position="810"/>
    </location>
</feature>
<dbReference type="GO" id="GO:0003677">
    <property type="term" value="F:DNA binding"/>
    <property type="evidence" value="ECO:0007669"/>
    <property type="project" value="UniProtKB-KW"/>
</dbReference>
<dbReference type="GO" id="GO:0006355">
    <property type="term" value="P:regulation of DNA-templated transcription"/>
    <property type="evidence" value="ECO:0007669"/>
    <property type="project" value="InterPro"/>
</dbReference>
<dbReference type="Pfam" id="PF02309">
    <property type="entry name" value="AUX_IAA"/>
    <property type="match status" value="1"/>
</dbReference>
<dbReference type="Gene3D" id="2.30.30.1040">
    <property type="match status" value="1"/>
</dbReference>
<evidence type="ECO:0000256" key="6">
    <source>
        <dbReference type="ARBA" id="ARBA00023163"/>
    </source>
</evidence>
<reference evidence="13" key="1">
    <citation type="journal article" date="2015" name="Nat. Genet.">
        <title>The pineapple genome and the evolution of CAM photosynthesis.</title>
        <authorList>
            <person name="Ming R."/>
            <person name="VanBuren R."/>
            <person name="Wai C.M."/>
            <person name="Tang H."/>
            <person name="Schatz M.C."/>
            <person name="Bowers J.E."/>
            <person name="Lyons E."/>
            <person name="Wang M.L."/>
            <person name="Chen J."/>
            <person name="Biggers E."/>
            <person name="Zhang J."/>
            <person name="Huang L."/>
            <person name="Zhang L."/>
            <person name="Miao W."/>
            <person name="Zhang J."/>
            <person name="Ye Z."/>
            <person name="Miao C."/>
            <person name="Lin Z."/>
            <person name="Wang H."/>
            <person name="Zhou H."/>
            <person name="Yim W.C."/>
            <person name="Priest H.D."/>
            <person name="Zheng C."/>
            <person name="Woodhouse M."/>
            <person name="Edger P.P."/>
            <person name="Guyot R."/>
            <person name="Guo H.B."/>
            <person name="Guo H."/>
            <person name="Zheng G."/>
            <person name="Singh R."/>
            <person name="Sharma A."/>
            <person name="Min X."/>
            <person name="Zheng Y."/>
            <person name="Lee H."/>
            <person name="Gurtowski J."/>
            <person name="Sedlazeck F.J."/>
            <person name="Harkess A."/>
            <person name="McKain M.R."/>
            <person name="Liao Z."/>
            <person name="Fang J."/>
            <person name="Liu J."/>
            <person name="Zhang X."/>
            <person name="Zhang Q."/>
            <person name="Hu W."/>
            <person name="Qin Y."/>
            <person name="Wang K."/>
            <person name="Chen L.Y."/>
            <person name="Shirley N."/>
            <person name="Lin Y.R."/>
            <person name="Liu L.Y."/>
            <person name="Hernandez A.G."/>
            <person name="Wright C.L."/>
            <person name="Bulone V."/>
            <person name="Tuskan G.A."/>
            <person name="Heath K."/>
            <person name="Zee F."/>
            <person name="Moore P.H."/>
            <person name="Sunkar R."/>
            <person name="Leebens-Mack J.H."/>
            <person name="Mockler T."/>
            <person name="Bennetzen J.L."/>
            <person name="Freeling M."/>
            <person name="Sankoff D."/>
            <person name="Paterson A.H."/>
            <person name="Zhu X."/>
            <person name="Yang X."/>
            <person name="Smith J.A."/>
            <person name="Cushman J.C."/>
            <person name="Paull R.E."/>
            <person name="Yu Q."/>
        </authorList>
    </citation>
    <scope>NUCLEOTIDE SEQUENCE [LARGE SCALE GENOMIC DNA]</scope>
    <source>
        <strain evidence="13">cv. F153</strain>
    </source>
</reference>
<dbReference type="InterPro" id="IPR010525">
    <property type="entry name" value="ARF_dom"/>
</dbReference>
<dbReference type="InterPro" id="IPR033389">
    <property type="entry name" value="AUX/IAA_dom"/>
</dbReference>
<evidence type="ECO:0000313" key="14">
    <source>
        <dbReference type="RefSeq" id="XP_020090490.1"/>
    </source>
</evidence>
<evidence type="ECO:0000256" key="10">
    <source>
        <dbReference type="SAM" id="MobiDB-lite"/>
    </source>
</evidence>
<evidence type="ECO:0000256" key="9">
    <source>
        <dbReference type="RuleBase" id="RU004561"/>
    </source>
</evidence>
<dbReference type="InterPro" id="IPR053793">
    <property type="entry name" value="PB1-like"/>
</dbReference>
<sequence>MRAGGGGGAAARGSDDALYTELWLACAGPLVTLPRQGELVFYFPQGHIEQVEASTNQVADNKIAMYDLPPKILCRVLNVQLKAEPDTDEVFAQVMLLPEANQDENTVEKLKPPPPPPRPHVHSFCKTLTASDTSTHGGFSVLRRHADECLPPLDMSQQPPTQELVAKDLHGVEWRFRHIFRGQPRRHLLQSGWSVFVSSKRLVAGDAFIFLRGETGELRVGVRRAMRQLTNVPPSVISSHSMHLGVLATAWHAVSTKTMFTVYYKPRTSPSEFIIPYDQYMESVKNNYSVGMRFKMRFEGEEAPEQRFTGTIVGIGDVDPVMWSGSKWRCLQVRWDETSSIPRPDRVSPWKIEPASTPPVYPLPISRVKRSRPNALSNSPDSSVLTKEGAIKANADPSKPHAISRVPEVVGIRSNITDSNESDTVQKPLIWPPPLDEDNNDAISSQRRLCSDSWMQMGSRHEPNYKDIVSGHQSFGNNPRGFCLQFFEETPCGLNYSNKNHCRDHGGGDRNLLASSYSLRPAESPLNRESSRMKVPPQISELPCWDTQNINYSNLGEFSQVQNLRTENSSPKWLTQLLPASQKQHVPHTEMVRTNESGIYKLFGFHLNSIPPASDQMKSLKNPNVDPISSAPTSVPIKQAPAAEENTTSVSTAAMESENGKYIQQCPQSGNKDVQSKLQGGPRSCTKVHKQGIALGRSVDLTKFYGYDELIAELDQMFEFEGELMSANKKWLIVYTDNEGDMMLVGDDPWEEFCRMVRKIFIYTREEVRNMNPRSLIPRAESSPAGAEGNAAAKETKARPLSSTTNSENC</sequence>
<dbReference type="Gene3D" id="3.10.20.90">
    <property type="entry name" value="Phosphatidylinositol 3-kinase Catalytic Subunit, Chain A, domain 1"/>
    <property type="match status" value="1"/>
</dbReference>